<dbReference type="Proteomes" id="UP000003900">
    <property type="component" value="Unassembled WGS sequence"/>
</dbReference>
<dbReference type="STRING" id="1131935.PDENDC454_17923"/>
<dbReference type="OrthoDB" id="2086300at2"/>
<evidence type="ECO:0000313" key="1">
    <source>
        <dbReference type="EMBL" id="EHQ60895.1"/>
    </source>
</evidence>
<dbReference type="PATRIC" id="fig|1131935.3.peg.3724"/>
<keyword evidence="2" id="KW-1185">Reference proteome</keyword>
<protein>
    <recommendedName>
        <fullName evidence="3">Serine protease</fullName>
    </recommendedName>
</protein>
<dbReference type="RefSeq" id="WP_006678073.1">
    <property type="nucleotide sequence ID" value="NZ_AHKH01000053.1"/>
</dbReference>
<evidence type="ECO:0008006" key="3">
    <source>
        <dbReference type="Google" id="ProtNLM"/>
    </source>
</evidence>
<name>H3SJ59_9BACL</name>
<sequence length="174" mass="20223">MSYFAITQDSRITDAVHLLGDAQMIKKILEQDIIGKRDEILHFDVKPNPGNEYMDYIESHLPIISNRLKQLWLRYDPKLFFKPVILLDQTVMRQEMYWLLIPDLIDCLASASAFHKNGTVKHLVLDRQKIGNCKVFKVAGLIERMIVIRLDVVESMLRRGFTGFQLCKVEMENG</sequence>
<comment type="caution">
    <text evidence="1">The sequence shown here is derived from an EMBL/GenBank/DDBJ whole genome shotgun (WGS) entry which is preliminary data.</text>
</comment>
<dbReference type="EMBL" id="AHKH01000053">
    <property type="protein sequence ID" value="EHQ60895.1"/>
    <property type="molecule type" value="Genomic_DNA"/>
</dbReference>
<reference evidence="1 2" key="1">
    <citation type="journal article" date="2012" name="J. Bacteriol.">
        <title>Genome Sequence of the Pattern-Forming Social Bacterium Paenibacillus dendritiformis C454 Chiral Morphotype.</title>
        <authorList>
            <person name="Sirota-Madi A."/>
            <person name="Olender T."/>
            <person name="Helman Y."/>
            <person name="Brainis I."/>
            <person name="Finkelshtein A."/>
            <person name="Roth D."/>
            <person name="Hagai E."/>
            <person name="Leshkowitz D."/>
            <person name="Brodsky L."/>
            <person name="Galatenko V."/>
            <person name="Nikolaev V."/>
            <person name="Gutnick D.L."/>
            <person name="Lancet D."/>
            <person name="Ben-Jacob E."/>
        </authorList>
    </citation>
    <scope>NUCLEOTIDE SEQUENCE [LARGE SCALE GENOMIC DNA]</scope>
    <source>
        <strain evidence="1 2">C454</strain>
    </source>
</reference>
<proteinExistence type="predicted"/>
<evidence type="ECO:0000313" key="2">
    <source>
        <dbReference type="Proteomes" id="UP000003900"/>
    </source>
</evidence>
<gene>
    <name evidence="1" type="ORF">PDENDC454_17923</name>
</gene>
<organism evidence="1 2">
    <name type="scientific">Paenibacillus dendritiformis C454</name>
    <dbReference type="NCBI Taxonomy" id="1131935"/>
    <lineage>
        <taxon>Bacteria</taxon>
        <taxon>Bacillati</taxon>
        <taxon>Bacillota</taxon>
        <taxon>Bacilli</taxon>
        <taxon>Bacillales</taxon>
        <taxon>Paenibacillaceae</taxon>
        <taxon>Paenibacillus</taxon>
    </lineage>
</organism>
<accession>H3SJ59</accession>
<dbReference type="AlphaFoldDB" id="H3SJ59"/>